<keyword evidence="3" id="KW-1185">Reference proteome</keyword>
<gene>
    <name evidence="2" type="ORF">EUX98_g2220</name>
</gene>
<protein>
    <recommendedName>
        <fullName evidence="4">BTB domain-containing protein</fullName>
    </recommendedName>
</protein>
<reference evidence="2 3" key="1">
    <citation type="submission" date="2019-02" db="EMBL/GenBank/DDBJ databases">
        <title>Genome sequencing of the rare red list fungi Antrodiella citrinella (Flaviporus citrinellus).</title>
        <authorList>
            <person name="Buettner E."/>
            <person name="Kellner H."/>
        </authorList>
    </citation>
    <scope>NUCLEOTIDE SEQUENCE [LARGE SCALE GENOMIC DNA]</scope>
    <source>
        <strain evidence="2 3">DSM 108506</strain>
    </source>
</reference>
<name>A0A4V3XJ75_9APHY</name>
<feature type="compositionally biased region" description="Basic and acidic residues" evidence="1">
    <location>
        <begin position="1"/>
        <end position="11"/>
    </location>
</feature>
<evidence type="ECO:0000313" key="2">
    <source>
        <dbReference type="EMBL" id="THH31943.1"/>
    </source>
</evidence>
<dbReference type="Proteomes" id="UP000308730">
    <property type="component" value="Unassembled WGS sequence"/>
</dbReference>
<evidence type="ECO:0000313" key="3">
    <source>
        <dbReference type="Proteomes" id="UP000308730"/>
    </source>
</evidence>
<comment type="caution">
    <text evidence="2">The sequence shown here is derived from an EMBL/GenBank/DDBJ whole genome shotgun (WGS) entry which is preliminary data.</text>
</comment>
<accession>A0A4V3XJ75</accession>
<dbReference type="OrthoDB" id="3268787at2759"/>
<evidence type="ECO:0000256" key="1">
    <source>
        <dbReference type="SAM" id="MobiDB-lite"/>
    </source>
</evidence>
<dbReference type="AlphaFoldDB" id="A0A4V3XJ75"/>
<dbReference type="EMBL" id="SGPM01000033">
    <property type="protein sequence ID" value="THH31943.1"/>
    <property type="molecule type" value="Genomic_DNA"/>
</dbReference>
<proteinExistence type="predicted"/>
<organism evidence="2 3">
    <name type="scientific">Antrodiella citrinella</name>
    <dbReference type="NCBI Taxonomy" id="2447956"/>
    <lineage>
        <taxon>Eukaryota</taxon>
        <taxon>Fungi</taxon>
        <taxon>Dikarya</taxon>
        <taxon>Basidiomycota</taxon>
        <taxon>Agaricomycotina</taxon>
        <taxon>Agaricomycetes</taxon>
        <taxon>Polyporales</taxon>
        <taxon>Steccherinaceae</taxon>
        <taxon>Antrodiella</taxon>
    </lineage>
</organism>
<feature type="compositionally biased region" description="Polar residues" evidence="1">
    <location>
        <begin position="12"/>
        <end position="22"/>
    </location>
</feature>
<evidence type="ECO:0008006" key="4">
    <source>
        <dbReference type="Google" id="ProtNLM"/>
    </source>
</evidence>
<sequence length="372" mass="42324">MLAEPSDHDTFSSEGGATSTDPSLPGVRHPKLYFEDGDIVLSSDSADQVTTFYRVDKIYLSRQSIVFQEMLGVPMSVSPGEMYDGVAWVRMPDPTDELEKLLLALYNVASLDLKRRHPNTPIELSGVMKLAKKYEVMPIRTLIRQHLEGDWPQNVEEWDDFQGDMHKAIDQHIKSAPKYQYGGRYIDERFPEAGSTIRFALDHNCPTLLRAASLVLLSASPKAEWDTVRRTGYDMQYEPLSSQRTIHFPAVRWHLLGDNGQAALKRGKEAFDKVLKEMEDPSKNVPALTGMYSCRQCITNLDAWREKNMTLNTREMQSHDPILLLKRLLAAGRPDAICGPCWERAEKAARDTRTKLWDEIPTVFGWFDMMSA</sequence>
<feature type="region of interest" description="Disordered" evidence="1">
    <location>
        <begin position="1"/>
        <end position="27"/>
    </location>
</feature>